<dbReference type="InterPro" id="IPR036179">
    <property type="entry name" value="Ig-like_dom_sf"/>
</dbReference>
<gene>
    <name evidence="7" type="ORF">HOLleu_16894</name>
</gene>
<dbReference type="SMART" id="SM00409">
    <property type="entry name" value="IG"/>
    <property type="match status" value="2"/>
</dbReference>
<dbReference type="OrthoDB" id="547680at2759"/>
<dbReference type="AlphaFoldDB" id="A0A9Q1HBJ6"/>
<evidence type="ECO:0000256" key="2">
    <source>
        <dbReference type="ARBA" id="ARBA00022737"/>
    </source>
</evidence>
<proteinExistence type="predicted"/>
<name>A0A9Q1HBJ6_HOLLE</name>
<dbReference type="InterPro" id="IPR000436">
    <property type="entry name" value="Sushi_SCR_CCP_dom"/>
</dbReference>
<feature type="domain" description="Ig-like" evidence="5">
    <location>
        <begin position="301"/>
        <end position="403"/>
    </location>
</feature>
<dbReference type="SUPFAM" id="SSF57535">
    <property type="entry name" value="Complement control module/SCR domain"/>
    <property type="match status" value="3"/>
</dbReference>
<dbReference type="InterPro" id="IPR013783">
    <property type="entry name" value="Ig-like_fold"/>
</dbReference>
<dbReference type="EMBL" id="JAIZAY010000007">
    <property type="protein sequence ID" value="KAJ8039241.1"/>
    <property type="molecule type" value="Genomic_DNA"/>
</dbReference>
<reference evidence="7" key="1">
    <citation type="submission" date="2021-10" db="EMBL/GenBank/DDBJ databases">
        <title>Tropical sea cucumber genome reveals ecological adaptation and Cuvierian tubules defense mechanism.</title>
        <authorList>
            <person name="Chen T."/>
        </authorList>
    </citation>
    <scope>NUCLEOTIDE SEQUENCE</scope>
    <source>
        <strain evidence="7">Nanhai2018</strain>
        <tissue evidence="7">Muscle</tissue>
    </source>
</reference>
<dbReference type="InterPro" id="IPR003599">
    <property type="entry name" value="Ig_sub"/>
</dbReference>
<keyword evidence="8" id="KW-1185">Reference proteome</keyword>
<feature type="disulfide bond" evidence="4">
    <location>
        <begin position="55"/>
        <end position="82"/>
    </location>
</feature>
<dbReference type="SMART" id="SM00032">
    <property type="entry name" value="CCP"/>
    <property type="match status" value="4"/>
</dbReference>
<keyword evidence="1" id="KW-0732">Signal</keyword>
<dbReference type="PROSITE" id="PS50835">
    <property type="entry name" value="IG_LIKE"/>
    <property type="match status" value="1"/>
</dbReference>
<feature type="domain" description="Sushi" evidence="6">
    <location>
        <begin position="404"/>
        <end position="461"/>
    </location>
</feature>
<dbReference type="CDD" id="cd00033">
    <property type="entry name" value="CCP"/>
    <property type="match status" value="3"/>
</dbReference>
<evidence type="ECO:0000256" key="4">
    <source>
        <dbReference type="PROSITE-ProRule" id="PRU00302"/>
    </source>
</evidence>
<feature type="domain" description="Sushi" evidence="6">
    <location>
        <begin position="25"/>
        <end position="84"/>
    </location>
</feature>
<dbReference type="Pfam" id="PF00084">
    <property type="entry name" value="Sushi"/>
    <property type="match status" value="3"/>
</dbReference>
<evidence type="ECO:0000256" key="1">
    <source>
        <dbReference type="ARBA" id="ARBA00022729"/>
    </source>
</evidence>
<keyword evidence="3 4" id="KW-1015">Disulfide bond</keyword>
<evidence type="ECO:0000259" key="6">
    <source>
        <dbReference type="PROSITE" id="PS50923"/>
    </source>
</evidence>
<dbReference type="Gene3D" id="2.10.70.10">
    <property type="entry name" value="Complement Module, domain 1"/>
    <property type="match status" value="3"/>
</dbReference>
<dbReference type="PANTHER" id="PTHR45656:SF4">
    <property type="entry name" value="PROTEIN CBR-CLEC-78"/>
    <property type="match status" value="1"/>
</dbReference>
<dbReference type="InterPro" id="IPR035976">
    <property type="entry name" value="Sushi/SCR/CCP_sf"/>
</dbReference>
<accession>A0A9Q1HBJ6</accession>
<organism evidence="7 8">
    <name type="scientific">Holothuria leucospilota</name>
    <name type="common">Black long sea cucumber</name>
    <name type="synonym">Mertensiothuria leucospilota</name>
    <dbReference type="NCBI Taxonomy" id="206669"/>
    <lineage>
        <taxon>Eukaryota</taxon>
        <taxon>Metazoa</taxon>
        <taxon>Echinodermata</taxon>
        <taxon>Eleutherozoa</taxon>
        <taxon>Echinozoa</taxon>
        <taxon>Holothuroidea</taxon>
        <taxon>Aspidochirotacea</taxon>
        <taxon>Aspidochirotida</taxon>
        <taxon>Holothuriidae</taxon>
        <taxon>Holothuria</taxon>
    </lineage>
</organism>
<evidence type="ECO:0000256" key="3">
    <source>
        <dbReference type="ARBA" id="ARBA00023157"/>
    </source>
</evidence>
<dbReference type="Gene3D" id="2.60.40.10">
    <property type="entry name" value="Immunoglobulins"/>
    <property type="match status" value="1"/>
</dbReference>
<sequence>MSGNYSCVVYGYSGKYVNVSLHVYARCPDPGLVENGERSLSHENMKSGSFAMYTCNSGYNIDGSSTIGCRADGTWSAPIPRCIKDNCEKNLPLPFHGVIIEKAYESPENMTGYLITSCKIGYINNTDTRMECRNSEWVGQTPECFKGNYDVEIEDIRKGVLLEHATLTIRESHTLHLSCRLENDLNEITEFRKYPENEVVDGPQIGEMLIGNVSVNDEGVYSCLNQEEDVLQSLNVKVIRRCPDLKYLHRGHMIAHGHTAMGYYEGVRVYFGCEDGYSLSGDHMCICKDGSWVGVIPICLPDIEVIVESDPLTSVDEVLFQYEGGEIILTCTIQSKYEIADLRRKYNLKWTFIGVVETEKIFFQQAMFKEGLRLRLPKVTVDHSGFYICGTANTQKSIYVNVSKRCIDDHVLPNGLKTLNDEPGRQSINFSCNPLFSLSGSSHRECLPTGEWSGVRPTCTGMRLELA</sequence>
<comment type="caution">
    <text evidence="4">Lacks conserved residue(s) required for the propagation of feature annotation.</text>
</comment>
<evidence type="ECO:0000313" key="7">
    <source>
        <dbReference type="EMBL" id="KAJ8039241.1"/>
    </source>
</evidence>
<dbReference type="Proteomes" id="UP001152320">
    <property type="component" value="Chromosome 7"/>
</dbReference>
<evidence type="ECO:0000313" key="8">
    <source>
        <dbReference type="Proteomes" id="UP001152320"/>
    </source>
</evidence>
<dbReference type="InterPro" id="IPR007110">
    <property type="entry name" value="Ig-like_dom"/>
</dbReference>
<dbReference type="PROSITE" id="PS50923">
    <property type="entry name" value="SUSHI"/>
    <property type="match status" value="3"/>
</dbReference>
<feature type="disulfide bond" evidence="4">
    <location>
        <begin position="432"/>
        <end position="459"/>
    </location>
</feature>
<keyword evidence="2" id="KW-0677">Repeat</keyword>
<dbReference type="InterPro" id="IPR051277">
    <property type="entry name" value="SEZ6_CSMD_C4BPB_Regulators"/>
</dbReference>
<evidence type="ECO:0000259" key="5">
    <source>
        <dbReference type="PROSITE" id="PS50835"/>
    </source>
</evidence>
<dbReference type="SUPFAM" id="SSF48726">
    <property type="entry name" value="Immunoglobulin"/>
    <property type="match status" value="2"/>
</dbReference>
<dbReference type="PANTHER" id="PTHR45656">
    <property type="entry name" value="PROTEIN CBR-CLEC-78"/>
    <property type="match status" value="1"/>
</dbReference>
<keyword evidence="4" id="KW-0768">Sushi</keyword>
<feature type="domain" description="Sushi" evidence="6">
    <location>
        <begin position="240"/>
        <end position="301"/>
    </location>
</feature>
<protein>
    <submittedName>
        <fullName evidence="7">CUB and sushi domain-containing protein 3</fullName>
    </submittedName>
</protein>
<comment type="caution">
    <text evidence="7">The sequence shown here is derived from an EMBL/GenBank/DDBJ whole genome shotgun (WGS) entry which is preliminary data.</text>
</comment>